<dbReference type="PANTHER" id="PTHR10157">
    <property type="entry name" value="DOPAMINE BETA HYDROXYLASE RELATED"/>
    <property type="match status" value="1"/>
</dbReference>
<dbReference type="OrthoDB" id="10003276at2759"/>
<organism evidence="9 10">
    <name type="scientific">Brachionus plicatilis</name>
    <name type="common">Marine rotifer</name>
    <name type="synonym">Brachionus muelleri</name>
    <dbReference type="NCBI Taxonomy" id="10195"/>
    <lineage>
        <taxon>Eukaryota</taxon>
        <taxon>Metazoa</taxon>
        <taxon>Spiralia</taxon>
        <taxon>Gnathifera</taxon>
        <taxon>Rotifera</taxon>
        <taxon>Eurotatoria</taxon>
        <taxon>Monogononta</taxon>
        <taxon>Pseudotrocha</taxon>
        <taxon>Ploima</taxon>
        <taxon>Brachionidae</taxon>
        <taxon>Brachionus</taxon>
    </lineage>
</organism>
<dbReference type="PANTHER" id="PTHR10157:SF23">
    <property type="entry name" value="MOXD1 HOMOLOG 1"/>
    <property type="match status" value="1"/>
</dbReference>
<dbReference type="GO" id="GO:0006589">
    <property type="term" value="P:octopamine biosynthetic process"/>
    <property type="evidence" value="ECO:0007669"/>
    <property type="project" value="TreeGrafter"/>
</dbReference>
<keyword evidence="9" id="KW-0503">Monooxygenase</keyword>
<dbReference type="PRINTS" id="PR00767">
    <property type="entry name" value="DBMONOXGNASE"/>
</dbReference>
<evidence type="ECO:0000256" key="2">
    <source>
        <dbReference type="ARBA" id="ARBA00010676"/>
    </source>
</evidence>
<dbReference type="Proteomes" id="UP000276133">
    <property type="component" value="Unassembled WGS sequence"/>
</dbReference>
<name>A0A3M7RT21_BRAPC</name>
<dbReference type="SUPFAM" id="SSF49742">
    <property type="entry name" value="PHM/PNGase F"/>
    <property type="match status" value="2"/>
</dbReference>
<feature type="chain" id="PRO_5018072710" evidence="7">
    <location>
        <begin position="19"/>
        <end position="606"/>
    </location>
</feature>
<dbReference type="InterPro" id="IPR045266">
    <property type="entry name" value="DOH_DOMON"/>
</dbReference>
<evidence type="ECO:0000256" key="1">
    <source>
        <dbReference type="ARBA" id="ARBA00004370"/>
    </source>
</evidence>
<dbReference type="InterPro" id="IPR005018">
    <property type="entry name" value="DOMON_domain"/>
</dbReference>
<comment type="caution">
    <text evidence="9">The sequence shown here is derived from an EMBL/GenBank/DDBJ whole genome shotgun (WGS) entry which is preliminary data.</text>
</comment>
<sequence>MFFRIIVLLYCLLNFVQSVIVQTQPTEDYKFNLNVDEKDELQYKLYWKILRNDEIQFELHCRTTGWVGFGISPNGGMSGSDIMIGWIDSDGNAHLKDTHAISKSAPLVDDVQNWELLDASENEGYTILKVKRKLRTCDNDDIEIRMETQRLIFAWSDSDPEGEHGWTYHFGNRRIKSVVLLNFLDETNLISDSEISHVFESRIDNHLIPNKDTYYLCQTFALPPIETDLHLVAYDILMDKSSIEFLHHLTAYVCEPEDVEQIKKLSNIGYECGPGGDEDTKNSILKDVCDVKTLMFAWAVGGKTNASFPDNTGLRIPKSDRPGLLFVDFHFDNSRLIKGHRDNSGLRLKLTKKLRKYDLGVLAIPAPTNPLDITIPPKTDLLKISSICYPLCTEEYFPEEGITVFAGNFHTHLTGQALRTHLIRDGKEVKYLFDDPHYDFNYQSNIYIQPTLLKKGDAMVLDCFYSTKNKNTFTFGGYGTKEEMCGVFMYYYPRMDMIGCASKKTDRDLAEFYNLLIEDSIIPPLKTKFTEKTIRNRTMELVEHLKNVLPSKKLSERYIKYFENESKQSASCAIKTRNTGLFFEKDSLKPKEHFVKKDYCENESRN</sequence>
<dbReference type="PROSITE" id="PS50836">
    <property type="entry name" value="DOMON"/>
    <property type="match status" value="1"/>
</dbReference>
<dbReference type="GO" id="GO:0004500">
    <property type="term" value="F:dopamine beta-monooxygenase activity"/>
    <property type="evidence" value="ECO:0007669"/>
    <property type="project" value="InterPro"/>
</dbReference>
<evidence type="ECO:0000313" key="9">
    <source>
        <dbReference type="EMBL" id="RNA26714.1"/>
    </source>
</evidence>
<dbReference type="GO" id="GO:0042421">
    <property type="term" value="P:norepinephrine biosynthetic process"/>
    <property type="evidence" value="ECO:0007669"/>
    <property type="project" value="TreeGrafter"/>
</dbReference>
<proteinExistence type="inferred from homology"/>
<keyword evidence="5" id="KW-1015">Disulfide bond</keyword>
<dbReference type="GO" id="GO:0005507">
    <property type="term" value="F:copper ion binding"/>
    <property type="evidence" value="ECO:0007669"/>
    <property type="project" value="InterPro"/>
</dbReference>
<dbReference type="InterPro" id="IPR028460">
    <property type="entry name" value="Tbh/DBH"/>
</dbReference>
<comment type="subcellular location">
    <subcellularLocation>
        <location evidence="1">Membrane</location>
    </subcellularLocation>
</comment>
<evidence type="ECO:0000256" key="5">
    <source>
        <dbReference type="ARBA" id="ARBA00023157"/>
    </source>
</evidence>
<dbReference type="GO" id="GO:0005615">
    <property type="term" value="C:extracellular space"/>
    <property type="evidence" value="ECO:0007669"/>
    <property type="project" value="TreeGrafter"/>
</dbReference>
<evidence type="ECO:0000256" key="4">
    <source>
        <dbReference type="ARBA" id="ARBA00023136"/>
    </source>
</evidence>
<dbReference type="Pfam" id="PF03351">
    <property type="entry name" value="DOMON"/>
    <property type="match status" value="1"/>
</dbReference>
<dbReference type="GO" id="GO:0042420">
    <property type="term" value="P:dopamine catabolic process"/>
    <property type="evidence" value="ECO:0007669"/>
    <property type="project" value="TreeGrafter"/>
</dbReference>
<dbReference type="InterPro" id="IPR000945">
    <property type="entry name" value="DBH-like"/>
</dbReference>
<dbReference type="Pfam" id="PF01082">
    <property type="entry name" value="Cu2_monooxygen"/>
    <property type="match status" value="1"/>
</dbReference>
<dbReference type="CDD" id="cd09631">
    <property type="entry name" value="DOMON_DOH"/>
    <property type="match status" value="1"/>
</dbReference>
<keyword evidence="6" id="KW-0325">Glycoprotein</keyword>
<keyword evidence="10" id="KW-1185">Reference proteome</keyword>
<feature type="signal peptide" evidence="7">
    <location>
        <begin position="1"/>
        <end position="18"/>
    </location>
</feature>
<dbReference type="SUPFAM" id="SSF49344">
    <property type="entry name" value="CBD9-like"/>
    <property type="match status" value="1"/>
</dbReference>
<comment type="similarity">
    <text evidence="2">Belongs to the copper type II ascorbate-dependent monooxygenase family.</text>
</comment>
<dbReference type="Gene3D" id="2.60.40.1210">
    <property type="entry name" value="Cellobiose dehydrogenase, cytochrome domain"/>
    <property type="match status" value="1"/>
</dbReference>
<keyword evidence="4" id="KW-0472">Membrane</keyword>
<dbReference type="GO" id="GO:0030667">
    <property type="term" value="C:secretory granule membrane"/>
    <property type="evidence" value="ECO:0007669"/>
    <property type="project" value="TreeGrafter"/>
</dbReference>
<dbReference type="SMART" id="SM00664">
    <property type="entry name" value="DoH"/>
    <property type="match status" value="1"/>
</dbReference>
<evidence type="ECO:0000256" key="7">
    <source>
        <dbReference type="SAM" id="SignalP"/>
    </source>
</evidence>
<reference evidence="9 10" key="1">
    <citation type="journal article" date="2018" name="Sci. Rep.">
        <title>Genomic signatures of local adaptation to the degree of environmental predictability in rotifers.</title>
        <authorList>
            <person name="Franch-Gras L."/>
            <person name="Hahn C."/>
            <person name="Garcia-Roger E.M."/>
            <person name="Carmona M.J."/>
            <person name="Serra M."/>
            <person name="Gomez A."/>
        </authorList>
    </citation>
    <scope>NUCLEOTIDE SEQUENCE [LARGE SCALE GENOMIC DNA]</scope>
    <source>
        <strain evidence="9">HYR1</strain>
    </source>
</reference>
<dbReference type="AlphaFoldDB" id="A0A3M7RT21"/>
<protein>
    <submittedName>
        <fullName evidence="9">DBH monooxygenase-like protein</fullName>
    </submittedName>
</protein>
<evidence type="ECO:0000313" key="10">
    <source>
        <dbReference type="Proteomes" id="UP000276133"/>
    </source>
</evidence>
<accession>A0A3M7RT21</accession>
<dbReference type="InterPro" id="IPR024548">
    <property type="entry name" value="Cu2_monoox_C"/>
</dbReference>
<keyword evidence="3 7" id="KW-0732">Signal</keyword>
<evidence type="ECO:0000259" key="8">
    <source>
        <dbReference type="PROSITE" id="PS50836"/>
    </source>
</evidence>
<evidence type="ECO:0000256" key="6">
    <source>
        <dbReference type="ARBA" id="ARBA00023180"/>
    </source>
</evidence>
<dbReference type="FunFam" id="2.60.40.1210:FF:000001">
    <property type="entry name" value="Monooxygenase, DBH-like 1, like"/>
    <property type="match status" value="1"/>
</dbReference>
<dbReference type="InterPro" id="IPR000323">
    <property type="entry name" value="Cu2_ascorb_mOase_N"/>
</dbReference>
<dbReference type="STRING" id="10195.A0A3M7RT21"/>
<dbReference type="InterPro" id="IPR036939">
    <property type="entry name" value="Cu2_ascorb_mOase_N_sf"/>
</dbReference>
<dbReference type="InterPro" id="IPR014784">
    <property type="entry name" value="Cu2_ascorb_mOase-like_C"/>
</dbReference>
<evidence type="ECO:0000256" key="3">
    <source>
        <dbReference type="ARBA" id="ARBA00022729"/>
    </source>
</evidence>
<dbReference type="EMBL" id="REGN01002685">
    <property type="protein sequence ID" value="RNA26714.1"/>
    <property type="molecule type" value="Genomic_DNA"/>
</dbReference>
<keyword evidence="9" id="KW-0560">Oxidoreductase</keyword>
<dbReference type="FunFam" id="2.60.120.230:FF:000001">
    <property type="entry name" value="Monooxygenase, DBH-like 1"/>
    <property type="match status" value="1"/>
</dbReference>
<dbReference type="Gene3D" id="2.60.120.230">
    <property type="match status" value="1"/>
</dbReference>
<dbReference type="Gene3D" id="2.60.120.310">
    <property type="entry name" value="Copper type II, ascorbate-dependent monooxygenase, N-terminal domain"/>
    <property type="match status" value="1"/>
</dbReference>
<dbReference type="Pfam" id="PF03712">
    <property type="entry name" value="Cu2_monoox_C"/>
    <property type="match status" value="1"/>
</dbReference>
<feature type="domain" description="DOMON" evidence="8">
    <location>
        <begin position="41"/>
        <end position="156"/>
    </location>
</feature>
<gene>
    <name evidence="9" type="ORF">BpHYR1_003816</name>
</gene>
<dbReference type="InterPro" id="IPR008977">
    <property type="entry name" value="PHM/PNGase_F_dom_sf"/>
</dbReference>